<name>A0A5B7ZSZ4_9GAMM</name>
<organism evidence="2 3">
    <name type="scientific">Thermomonas aquatica</name>
    <dbReference type="NCBI Taxonomy" id="2202149"/>
    <lineage>
        <taxon>Bacteria</taxon>
        <taxon>Pseudomonadati</taxon>
        <taxon>Pseudomonadota</taxon>
        <taxon>Gammaproteobacteria</taxon>
        <taxon>Lysobacterales</taxon>
        <taxon>Lysobacteraceae</taxon>
        <taxon>Thermomonas</taxon>
    </lineage>
</organism>
<feature type="region of interest" description="Disordered" evidence="1">
    <location>
        <begin position="1"/>
        <end position="63"/>
    </location>
</feature>
<sequence>MFESREPKQRMPPMPRIGPERRTGNVRRKREDRRELIRFEPAKQERRSGQDRRRASWDGASSR</sequence>
<dbReference type="Proteomes" id="UP000308149">
    <property type="component" value="Chromosome"/>
</dbReference>
<protein>
    <submittedName>
        <fullName evidence="2">Uncharacterized protein</fullName>
    </submittedName>
</protein>
<dbReference type="AlphaFoldDB" id="A0A5B7ZSZ4"/>
<keyword evidence="3" id="KW-1185">Reference proteome</keyword>
<evidence type="ECO:0000256" key="1">
    <source>
        <dbReference type="SAM" id="MobiDB-lite"/>
    </source>
</evidence>
<dbReference type="EMBL" id="CP040871">
    <property type="protein sequence ID" value="QDA58058.1"/>
    <property type="molecule type" value="Genomic_DNA"/>
</dbReference>
<feature type="compositionally biased region" description="Basic and acidic residues" evidence="1">
    <location>
        <begin position="32"/>
        <end position="56"/>
    </location>
</feature>
<evidence type="ECO:0000313" key="2">
    <source>
        <dbReference type="EMBL" id="QDA58058.1"/>
    </source>
</evidence>
<accession>A0A5B7ZSZ4</accession>
<evidence type="ECO:0000313" key="3">
    <source>
        <dbReference type="Proteomes" id="UP000308149"/>
    </source>
</evidence>
<proteinExistence type="predicted"/>
<dbReference type="RefSeq" id="WP_139717157.1">
    <property type="nucleotide sequence ID" value="NZ_CP040871.1"/>
</dbReference>
<gene>
    <name evidence="2" type="ORF">FHQ07_12435</name>
</gene>
<reference evidence="2 3" key="1">
    <citation type="submission" date="2019-06" db="EMBL/GenBank/DDBJ databases">
        <title>Thermomonas aquatica sp. nov., isolated from an industrial wastewater treatment plant.</title>
        <authorList>
            <person name="Jeon J.H."/>
            <person name="Park D.-S."/>
        </authorList>
    </citation>
    <scope>NUCLEOTIDE SEQUENCE [LARGE SCALE GENOMIC DNA]</scope>
    <source>
        <strain evidence="2 3">SY21</strain>
    </source>
</reference>
<dbReference type="KEGG" id="thes:FHQ07_12435"/>